<evidence type="ECO:0000256" key="2">
    <source>
        <dbReference type="SAM" id="SignalP"/>
    </source>
</evidence>
<protein>
    <recommendedName>
        <fullName evidence="5">Preprotein translocase subunit Tim44</fullName>
    </recommendedName>
</protein>
<keyword evidence="2" id="KW-0732">Signal</keyword>
<accession>A0ABS5LDU5</accession>
<dbReference type="Proteomes" id="UP000682403">
    <property type="component" value="Unassembled WGS sequence"/>
</dbReference>
<evidence type="ECO:0000313" key="4">
    <source>
        <dbReference type="Proteomes" id="UP000682403"/>
    </source>
</evidence>
<sequence>MMKKMIAAMTAAALLFTPVTNLIPDQGVKTVEAKGFKKSGGLGNRSSILDKKPQVNKYNNSKNSAVSKAKNRSLMKGLIAGGLAGLLFGSLLANMGIFGSIIGFLINLIGIFILIYAIRKIYQLVKRSRVHRH</sequence>
<evidence type="ECO:0000313" key="3">
    <source>
        <dbReference type="EMBL" id="MBS2968923.1"/>
    </source>
</evidence>
<name>A0ABS5LDU5_9BACI</name>
<keyword evidence="1" id="KW-0472">Membrane</keyword>
<feature type="transmembrane region" description="Helical" evidence="1">
    <location>
        <begin position="97"/>
        <end position="118"/>
    </location>
</feature>
<feature type="chain" id="PRO_5045678437" description="Preprotein translocase subunit Tim44" evidence="2">
    <location>
        <begin position="23"/>
        <end position="133"/>
    </location>
</feature>
<evidence type="ECO:0008006" key="5">
    <source>
        <dbReference type="Google" id="ProtNLM"/>
    </source>
</evidence>
<evidence type="ECO:0000256" key="1">
    <source>
        <dbReference type="SAM" id="Phobius"/>
    </source>
</evidence>
<keyword evidence="4" id="KW-1185">Reference proteome</keyword>
<dbReference type="RefSeq" id="WP_211558030.1">
    <property type="nucleotide sequence ID" value="NZ_JAGVRK010000001.1"/>
</dbReference>
<keyword evidence="1" id="KW-0812">Transmembrane</keyword>
<reference evidence="3 4" key="1">
    <citation type="submission" date="2021-04" db="EMBL/GenBank/DDBJ databases">
        <title>Metabacillus sp. strain KIGAM252 whole genome sequence.</title>
        <authorList>
            <person name="Seo M.-J."/>
            <person name="Cho E.-S."/>
            <person name="Hwang C.Y."/>
            <person name="Yoon D.J."/>
        </authorList>
    </citation>
    <scope>NUCLEOTIDE SEQUENCE [LARGE SCALE GENOMIC DNA]</scope>
    <source>
        <strain evidence="3 4">KIGAM252</strain>
    </source>
</reference>
<feature type="signal peptide" evidence="2">
    <location>
        <begin position="1"/>
        <end position="22"/>
    </location>
</feature>
<dbReference type="EMBL" id="JAGVRK010000001">
    <property type="protein sequence ID" value="MBS2968923.1"/>
    <property type="molecule type" value="Genomic_DNA"/>
</dbReference>
<comment type="caution">
    <text evidence="3">The sequence shown here is derived from an EMBL/GenBank/DDBJ whole genome shotgun (WGS) entry which is preliminary data.</text>
</comment>
<proteinExistence type="predicted"/>
<gene>
    <name evidence="3" type="ORF">J9317_09145</name>
</gene>
<organism evidence="3 4">
    <name type="scientific">Metabacillus flavus</name>
    <dbReference type="NCBI Taxonomy" id="2823519"/>
    <lineage>
        <taxon>Bacteria</taxon>
        <taxon>Bacillati</taxon>
        <taxon>Bacillota</taxon>
        <taxon>Bacilli</taxon>
        <taxon>Bacillales</taxon>
        <taxon>Bacillaceae</taxon>
        <taxon>Metabacillus</taxon>
    </lineage>
</organism>
<keyword evidence="1" id="KW-1133">Transmembrane helix</keyword>